<protein>
    <submittedName>
        <fullName evidence="2">Uncharacterized protein</fullName>
    </submittedName>
</protein>
<gene>
    <name evidence="2" type="ORF">PCOR1329_LOCUS12397</name>
</gene>
<feature type="region of interest" description="Disordered" evidence="1">
    <location>
        <begin position="1"/>
        <end position="34"/>
    </location>
</feature>
<feature type="non-terminal residue" evidence="2">
    <location>
        <position position="392"/>
    </location>
</feature>
<evidence type="ECO:0000256" key="1">
    <source>
        <dbReference type="SAM" id="MobiDB-lite"/>
    </source>
</evidence>
<sequence length="392" mass="42526">MCDGDKARLGGPPPAWVGADLGPSAARRAARARRQRTCEAALRKLASMGAEPGPWQNRERAARPALRFAAGARVPGSARRRGNAAWHAALAPEAGLERTSDAAITEAASGPRLGPPAPATLPTAQEPVDQVAELTSRCGAFEEQLSQEQLSLAVGAKSDLEDDERTLAPQCDALREQLYDAAAEFQTQQHVVEELRQDMLSLKMEVPAVCVAGDAGGTSRGLRGGESAATCPAAPCARIDLRQVGVSFEVEFDGRLITGALVTAAADSKDSQERVDDLLEGGCVVVPRTRVLSRALPATWFAAETTRLRQWLRLRQPFVHRLAARERGAMADQHRLRWLLDAWWRMVPHACSSHGTAVIEEQLARMTELEDDEEMMRGANYPITEAWEPRPP</sequence>
<evidence type="ECO:0000313" key="3">
    <source>
        <dbReference type="Proteomes" id="UP001189429"/>
    </source>
</evidence>
<dbReference type="EMBL" id="CAUYUJ010003614">
    <property type="protein sequence ID" value="CAK0806035.1"/>
    <property type="molecule type" value="Genomic_DNA"/>
</dbReference>
<name>A0ABN9QJ08_9DINO</name>
<accession>A0ABN9QJ08</accession>
<evidence type="ECO:0000313" key="2">
    <source>
        <dbReference type="EMBL" id="CAK0806035.1"/>
    </source>
</evidence>
<proteinExistence type="predicted"/>
<dbReference type="Proteomes" id="UP001189429">
    <property type="component" value="Unassembled WGS sequence"/>
</dbReference>
<comment type="caution">
    <text evidence="2">The sequence shown here is derived from an EMBL/GenBank/DDBJ whole genome shotgun (WGS) entry which is preliminary data.</text>
</comment>
<reference evidence="2" key="1">
    <citation type="submission" date="2023-10" db="EMBL/GenBank/DDBJ databases">
        <authorList>
            <person name="Chen Y."/>
            <person name="Shah S."/>
            <person name="Dougan E. K."/>
            <person name="Thang M."/>
            <person name="Chan C."/>
        </authorList>
    </citation>
    <scope>NUCLEOTIDE SEQUENCE [LARGE SCALE GENOMIC DNA]</scope>
</reference>
<keyword evidence="3" id="KW-1185">Reference proteome</keyword>
<organism evidence="2 3">
    <name type="scientific">Prorocentrum cordatum</name>
    <dbReference type="NCBI Taxonomy" id="2364126"/>
    <lineage>
        <taxon>Eukaryota</taxon>
        <taxon>Sar</taxon>
        <taxon>Alveolata</taxon>
        <taxon>Dinophyceae</taxon>
        <taxon>Prorocentrales</taxon>
        <taxon>Prorocentraceae</taxon>
        <taxon>Prorocentrum</taxon>
    </lineage>
</organism>